<dbReference type="InParanoid" id="A0A1V9XVE8"/>
<proteinExistence type="predicted"/>
<dbReference type="Proteomes" id="UP000192247">
    <property type="component" value="Unassembled WGS sequence"/>
</dbReference>
<comment type="caution">
    <text evidence="1">The sequence shown here is derived from an EMBL/GenBank/DDBJ whole genome shotgun (WGS) entry which is preliminary data.</text>
</comment>
<sequence>EPRQVPVPLHDFTRVRGVYVNGKPVVPGISQAVPLTPIKNLNSFTDPAQSKPLYGAPGIIAPVQPASPEYYDDFAVGTSFPAGSPSASPYIPTAPYPTSVYGRPPFWVRLQRWNPFSRYYRTTYTIGAPEYPSLPPYGYVVPPVMVIPAGPTSKLEPVYSPLFRTNSASSATSQSGYGMY</sequence>
<reference evidence="1 2" key="1">
    <citation type="journal article" date="2017" name="Gigascience">
        <title>Draft genome of the honey bee ectoparasitic mite, Tropilaelaps mercedesae, is shaped by the parasitic life history.</title>
        <authorList>
            <person name="Dong X."/>
            <person name="Armstrong S.D."/>
            <person name="Xia D."/>
            <person name="Makepeace B.L."/>
            <person name="Darby A.C."/>
            <person name="Kadowaki T."/>
        </authorList>
    </citation>
    <scope>NUCLEOTIDE SEQUENCE [LARGE SCALE GENOMIC DNA]</scope>
    <source>
        <strain evidence="1">Wuxi-XJTLU</strain>
    </source>
</reference>
<evidence type="ECO:0000313" key="1">
    <source>
        <dbReference type="EMBL" id="OQR77338.1"/>
    </source>
</evidence>
<dbReference type="AlphaFoldDB" id="A0A1V9XVE8"/>
<accession>A0A1V9XVE8</accession>
<dbReference type="EMBL" id="MNPL01003662">
    <property type="protein sequence ID" value="OQR77338.1"/>
    <property type="molecule type" value="Genomic_DNA"/>
</dbReference>
<evidence type="ECO:0000313" key="2">
    <source>
        <dbReference type="Proteomes" id="UP000192247"/>
    </source>
</evidence>
<protein>
    <submittedName>
        <fullName evidence="1">Uncharacterized protein</fullName>
    </submittedName>
</protein>
<dbReference type="OrthoDB" id="10427244at2759"/>
<name>A0A1V9XVE8_9ACAR</name>
<gene>
    <name evidence="1" type="ORF">BIW11_07165</name>
</gene>
<organism evidence="1 2">
    <name type="scientific">Tropilaelaps mercedesae</name>
    <dbReference type="NCBI Taxonomy" id="418985"/>
    <lineage>
        <taxon>Eukaryota</taxon>
        <taxon>Metazoa</taxon>
        <taxon>Ecdysozoa</taxon>
        <taxon>Arthropoda</taxon>
        <taxon>Chelicerata</taxon>
        <taxon>Arachnida</taxon>
        <taxon>Acari</taxon>
        <taxon>Parasitiformes</taxon>
        <taxon>Mesostigmata</taxon>
        <taxon>Gamasina</taxon>
        <taxon>Dermanyssoidea</taxon>
        <taxon>Laelapidae</taxon>
        <taxon>Tropilaelaps</taxon>
    </lineage>
</organism>
<feature type="non-terminal residue" evidence="1">
    <location>
        <position position="1"/>
    </location>
</feature>
<keyword evidence="2" id="KW-1185">Reference proteome</keyword>